<sequence>MTNIKDFIREIPPYDEHQDETLALLRKQNCFFDTSDPGTAKTRPALAAFIERRAKGGKKCLVLAPKSILQPAWGNEIDKFFPGTSYMVAYATNRKKAFLDYDCDIYITNHDAAKWLMDTKNIPKKYWKDFDTIIIDESTAYKHYGTQRSKSAYLLAKKMTYRECMTGTPNPNSITEIWHQVKLLDDGRSLGTSFWKFRSIVCEPRQTGPSINHLTWEDKPGAEVAVYDKIEEFTIRHKFEDCVDIPPNKITEYYIDLPPALRKHYDNMADVAATLLANGQLLTAVHASSVYQKLMQIASGAVYTNLLDPDNDNPHVVLDDGRYELVMDLAEARKQCIVAFNWRHQRLGLERAADKRGRKYRVIDGTVPDKLRIEAVDLFQAGEIDDIYAHPQSGGHGLTLTKGTTTIWTSPTYNAEFYKQLNHRIYRAGQTMKTETIHIIARNTCDEQVYSKLGKKLTSMQLLLDLLQS</sequence>
<dbReference type="InterPro" id="IPR014001">
    <property type="entry name" value="Helicase_ATP-bd"/>
</dbReference>
<dbReference type="Pfam" id="PF00271">
    <property type="entry name" value="Helicase_C"/>
    <property type="match status" value="1"/>
</dbReference>
<dbReference type="SUPFAM" id="SSF52540">
    <property type="entry name" value="P-loop containing nucleoside triphosphate hydrolases"/>
    <property type="match status" value="2"/>
</dbReference>
<proteinExistence type="predicted"/>
<dbReference type="InterPro" id="IPR001650">
    <property type="entry name" value="Helicase_C-like"/>
</dbReference>
<accession>A0A0F9GV24</accession>
<gene>
    <name evidence="2" type="ORF">LCGC14_1863830</name>
</gene>
<dbReference type="InterPro" id="IPR038718">
    <property type="entry name" value="SNF2-like_sf"/>
</dbReference>
<dbReference type="Pfam" id="PF00176">
    <property type="entry name" value="SNF2-rel_dom"/>
    <property type="match status" value="1"/>
</dbReference>
<dbReference type="Gene3D" id="3.40.50.10810">
    <property type="entry name" value="Tandem AAA-ATPase domain"/>
    <property type="match status" value="1"/>
</dbReference>
<dbReference type="PANTHER" id="PTHR10799">
    <property type="entry name" value="SNF2/RAD54 HELICASE FAMILY"/>
    <property type="match status" value="1"/>
</dbReference>
<dbReference type="Gene3D" id="3.40.50.300">
    <property type="entry name" value="P-loop containing nucleotide triphosphate hydrolases"/>
    <property type="match status" value="1"/>
</dbReference>
<dbReference type="InterPro" id="IPR027417">
    <property type="entry name" value="P-loop_NTPase"/>
</dbReference>
<dbReference type="GO" id="GO:0005524">
    <property type="term" value="F:ATP binding"/>
    <property type="evidence" value="ECO:0007669"/>
    <property type="project" value="InterPro"/>
</dbReference>
<evidence type="ECO:0000313" key="2">
    <source>
        <dbReference type="EMBL" id="KKL94521.1"/>
    </source>
</evidence>
<reference evidence="2" key="1">
    <citation type="journal article" date="2015" name="Nature">
        <title>Complex archaea that bridge the gap between prokaryotes and eukaryotes.</title>
        <authorList>
            <person name="Spang A."/>
            <person name="Saw J.H."/>
            <person name="Jorgensen S.L."/>
            <person name="Zaremba-Niedzwiedzka K."/>
            <person name="Martijn J."/>
            <person name="Lind A.E."/>
            <person name="van Eijk R."/>
            <person name="Schleper C."/>
            <person name="Guy L."/>
            <person name="Ettema T.J."/>
        </authorList>
    </citation>
    <scope>NUCLEOTIDE SEQUENCE</scope>
</reference>
<evidence type="ECO:0000259" key="1">
    <source>
        <dbReference type="PROSITE" id="PS51192"/>
    </source>
</evidence>
<comment type="caution">
    <text evidence="2">The sequence shown here is derived from an EMBL/GenBank/DDBJ whole genome shotgun (WGS) entry which is preliminary data.</text>
</comment>
<name>A0A0F9GV24_9ZZZZ</name>
<feature type="domain" description="Helicase ATP-binding" evidence="1">
    <location>
        <begin position="22"/>
        <end position="187"/>
    </location>
</feature>
<dbReference type="InterPro" id="IPR000330">
    <property type="entry name" value="SNF2_N"/>
</dbReference>
<dbReference type="AlphaFoldDB" id="A0A0F9GV24"/>
<dbReference type="EMBL" id="LAZR01018904">
    <property type="protein sequence ID" value="KKL94521.1"/>
    <property type="molecule type" value="Genomic_DNA"/>
</dbReference>
<dbReference type="PROSITE" id="PS51192">
    <property type="entry name" value="HELICASE_ATP_BIND_1"/>
    <property type="match status" value="1"/>
</dbReference>
<protein>
    <recommendedName>
        <fullName evidence="1">Helicase ATP-binding domain-containing protein</fullName>
    </recommendedName>
</protein>
<organism evidence="2">
    <name type="scientific">marine sediment metagenome</name>
    <dbReference type="NCBI Taxonomy" id="412755"/>
    <lineage>
        <taxon>unclassified sequences</taxon>
        <taxon>metagenomes</taxon>
        <taxon>ecological metagenomes</taxon>
    </lineage>
</organism>
<dbReference type="SMART" id="SM00487">
    <property type="entry name" value="DEXDc"/>
    <property type="match status" value="1"/>
</dbReference>